<evidence type="ECO:0000256" key="2">
    <source>
        <dbReference type="RuleBase" id="RU362080"/>
    </source>
</evidence>
<protein>
    <recommendedName>
        <fullName evidence="2">Antitoxin</fullName>
    </recommendedName>
</protein>
<comment type="function">
    <text evidence="2">Antitoxin component of a type II toxin-antitoxin (TA) system.</text>
</comment>
<evidence type="ECO:0000313" key="3">
    <source>
        <dbReference type="EMBL" id="QIM15466.1"/>
    </source>
</evidence>
<evidence type="ECO:0000256" key="1">
    <source>
        <dbReference type="ARBA" id="ARBA00009981"/>
    </source>
</evidence>
<gene>
    <name evidence="3" type="ORF">G7067_02055</name>
</gene>
<dbReference type="KEGG" id="lins:G7067_02055"/>
<dbReference type="InterPro" id="IPR051416">
    <property type="entry name" value="phD-YefM_TA_antitoxins"/>
</dbReference>
<dbReference type="Pfam" id="PF02604">
    <property type="entry name" value="PhdYeFM_antitox"/>
    <property type="match status" value="1"/>
</dbReference>
<dbReference type="Gene3D" id="3.40.1620.10">
    <property type="entry name" value="YefM-like domain"/>
    <property type="match status" value="1"/>
</dbReference>
<dbReference type="PANTHER" id="PTHR35377">
    <property type="entry name" value="ANTITOXIN VAPB49-RELATED-RELATED"/>
    <property type="match status" value="1"/>
</dbReference>
<dbReference type="InterPro" id="IPR006442">
    <property type="entry name" value="Antitoxin_Phd/YefM"/>
</dbReference>
<dbReference type="SUPFAM" id="SSF143120">
    <property type="entry name" value="YefM-like"/>
    <property type="match status" value="1"/>
</dbReference>
<sequence>MSSVGIRELKNHLSAHLTLVKQGGELTVTEHGKPVAMLVPFPRSEAQKTLDELVALGLAIPPSNPVRVTPRPINLGIGVSDLVAEQRR</sequence>
<name>A0A6G8FG26_9MICO</name>
<keyword evidence="4" id="KW-1185">Reference proteome</keyword>
<comment type="similarity">
    <text evidence="1 2">Belongs to the phD/YefM antitoxin family.</text>
</comment>
<organism evidence="3 4">
    <name type="scientific">Leucobacter insecticola</name>
    <dbReference type="NCBI Taxonomy" id="2714934"/>
    <lineage>
        <taxon>Bacteria</taxon>
        <taxon>Bacillati</taxon>
        <taxon>Actinomycetota</taxon>
        <taxon>Actinomycetes</taxon>
        <taxon>Micrococcales</taxon>
        <taxon>Microbacteriaceae</taxon>
        <taxon>Leucobacter</taxon>
    </lineage>
</organism>
<proteinExistence type="inferred from homology"/>
<dbReference type="EMBL" id="CP049934">
    <property type="protein sequence ID" value="QIM15466.1"/>
    <property type="molecule type" value="Genomic_DNA"/>
</dbReference>
<dbReference type="PANTHER" id="PTHR35377:SF8">
    <property type="entry name" value="ANTITOXIN VAPB22"/>
    <property type="match status" value="1"/>
</dbReference>
<dbReference type="AlphaFoldDB" id="A0A6G8FG26"/>
<dbReference type="NCBIfam" id="TIGR01552">
    <property type="entry name" value="phd_fam"/>
    <property type="match status" value="1"/>
</dbReference>
<reference evidence="3 4" key="1">
    <citation type="submission" date="2020-03" db="EMBL/GenBank/DDBJ databases">
        <title>Leucobacter sp. nov., isolated from beetles.</title>
        <authorList>
            <person name="Hyun D.-W."/>
            <person name="Bae J.-W."/>
        </authorList>
    </citation>
    <scope>NUCLEOTIDE SEQUENCE [LARGE SCALE GENOMIC DNA]</scope>
    <source>
        <strain evidence="3 4">HDW9B</strain>
    </source>
</reference>
<dbReference type="Proteomes" id="UP000501387">
    <property type="component" value="Chromosome"/>
</dbReference>
<dbReference type="RefSeq" id="WP_166321579.1">
    <property type="nucleotide sequence ID" value="NZ_CP049934.1"/>
</dbReference>
<accession>A0A6G8FG26</accession>
<dbReference type="InterPro" id="IPR036165">
    <property type="entry name" value="YefM-like_sf"/>
</dbReference>
<evidence type="ECO:0000313" key="4">
    <source>
        <dbReference type="Proteomes" id="UP000501387"/>
    </source>
</evidence>